<dbReference type="RefSeq" id="WP_002659651.1">
    <property type="nucleotide sequence ID" value="NZ_JH719942.1"/>
</dbReference>
<keyword evidence="4 5" id="KW-0234">DNA repair</keyword>
<dbReference type="OrthoDB" id="9763467at2"/>
<dbReference type="SUPFAM" id="SSF54211">
    <property type="entry name" value="Ribosomal protein S5 domain 2-like"/>
    <property type="match status" value="1"/>
</dbReference>
<dbReference type="GO" id="GO:0005524">
    <property type="term" value="F:ATP binding"/>
    <property type="evidence" value="ECO:0007669"/>
    <property type="project" value="InterPro"/>
</dbReference>
<dbReference type="Pfam" id="PF08676">
    <property type="entry name" value="MutL_C"/>
    <property type="match status" value="1"/>
</dbReference>
<evidence type="ECO:0000256" key="6">
    <source>
        <dbReference type="SAM" id="MobiDB-lite"/>
    </source>
</evidence>
<dbReference type="PANTHER" id="PTHR10073">
    <property type="entry name" value="DNA MISMATCH REPAIR PROTEIN MLH, PMS, MUTL"/>
    <property type="match status" value="1"/>
</dbReference>
<dbReference type="HOGENOM" id="CLU_004131_4_0_10"/>
<sequence length="621" mass="71335">MADLIRLLPDHIANQIAAGEVVQRPASVVKELMENAIDAGAQNIRLIINDAGKTLIQLVDDGIGMSETDARMSFERHATSKIQKAEDLFNLHTMGFRGEALASISAVAQVEMRTKKRGEELGVRLQVEGSELISQEPCQAAAGTSISVKNLFYNIPARRNFLKSDKVEFKHILDEFQQIAIAHPDIFFALHHNGQKQFHLPASNLKQRIIQVLGKKYAQALIPIAEETDIIKIWGYVGKPDFARKMRGDQYFYVNQRYIKSNYLQHALFQAYEDLLPQKMYPLYVVFFELDPAKIDVNVHPSKQEIKFEDERLIYNYLRVCTRHALAQHHVTPSIDFDQESSISKQLEREQMEKQQLFSNKTSSSKSTTSGGGGGYRPPQKTEQEKNNLAHWEKLYAGLEDEEEEQQPLPSKLSTQSPLFEQEEEETLQMGQGPKQELFYLGQGYMISPLRAGYLLIHQQTALERILYDDYLQRLEHKRLVQQHSLFPISVSLNLRDAKLLQELLPELKKMGFELVPMGETTFVISSVPAYLEQLGEEDGWLEEILEQYQLGQSLSLSFEQNMARSMAMRMAKQQPKRLSPMEMQALIDRLFACQNPERSPRGRRCFIRYNFEELDSRFES</sequence>
<organism evidence="9 10">
    <name type="scientific">Saprospira grandis DSM 2844</name>
    <dbReference type="NCBI Taxonomy" id="694433"/>
    <lineage>
        <taxon>Bacteria</taxon>
        <taxon>Pseudomonadati</taxon>
        <taxon>Bacteroidota</taxon>
        <taxon>Saprospiria</taxon>
        <taxon>Saprospirales</taxon>
        <taxon>Saprospiraceae</taxon>
        <taxon>Saprospira</taxon>
    </lineage>
</organism>
<dbReference type="Gene3D" id="3.30.1540.20">
    <property type="entry name" value="MutL, C-terminal domain, dimerisation subdomain"/>
    <property type="match status" value="1"/>
</dbReference>
<dbReference type="InterPro" id="IPR013507">
    <property type="entry name" value="DNA_mismatch_S5_2-like"/>
</dbReference>
<evidence type="ECO:0000256" key="5">
    <source>
        <dbReference type="HAMAP-Rule" id="MF_00149"/>
    </source>
</evidence>
<dbReference type="GO" id="GO:0140664">
    <property type="term" value="F:ATP-dependent DNA damage sensor activity"/>
    <property type="evidence" value="ECO:0007669"/>
    <property type="project" value="InterPro"/>
</dbReference>
<dbReference type="InterPro" id="IPR038973">
    <property type="entry name" value="MutL/Mlh/Pms-like"/>
</dbReference>
<dbReference type="EMBL" id="JH719942">
    <property type="protein sequence ID" value="EJF53973.1"/>
    <property type="molecule type" value="Genomic_DNA"/>
</dbReference>
<evidence type="ECO:0000259" key="8">
    <source>
        <dbReference type="SMART" id="SM01340"/>
    </source>
</evidence>
<feature type="domain" description="DNA mismatch repair protein S5" evidence="8">
    <location>
        <begin position="209"/>
        <end position="327"/>
    </location>
</feature>
<evidence type="ECO:0000256" key="4">
    <source>
        <dbReference type="ARBA" id="ARBA00023204"/>
    </source>
</evidence>
<evidence type="ECO:0000256" key="2">
    <source>
        <dbReference type="ARBA" id="ARBA00021975"/>
    </source>
</evidence>
<dbReference type="SUPFAM" id="SSF55874">
    <property type="entry name" value="ATPase domain of HSP90 chaperone/DNA topoisomerase II/histidine kinase"/>
    <property type="match status" value="1"/>
</dbReference>
<dbReference type="FunFam" id="3.30.565.10:FF:000003">
    <property type="entry name" value="DNA mismatch repair endonuclease MutL"/>
    <property type="match status" value="1"/>
</dbReference>
<dbReference type="InterPro" id="IPR036890">
    <property type="entry name" value="HATPase_C_sf"/>
</dbReference>
<dbReference type="PROSITE" id="PS00058">
    <property type="entry name" value="DNA_MISMATCH_REPAIR_1"/>
    <property type="match status" value="1"/>
</dbReference>
<reference evidence="10" key="1">
    <citation type="journal article" date="2012" name="Stand. Genomic Sci.">
        <title>Permanent draft genome sequence of the gliding predator Saprospira grandis strain Sa g1 (= HR1).</title>
        <authorList>
            <person name="Mavromatis K."/>
            <person name="Chertkov O."/>
            <person name="Lapidus A."/>
            <person name="Nolan M."/>
            <person name="Lucas S."/>
            <person name="Tice H."/>
            <person name="Del Rio T.G."/>
            <person name="Cheng J.F."/>
            <person name="Han C."/>
            <person name="Tapia R."/>
            <person name="Bruce D."/>
            <person name="Goodwin L.A."/>
            <person name="Pitluck S."/>
            <person name="Huntemann M."/>
            <person name="Liolios K."/>
            <person name="Pagani I."/>
            <person name="Ivanova N."/>
            <person name="Mikhailova N."/>
            <person name="Pati A."/>
            <person name="Chen A."/>
            <person name="Palaniappan K."/>
            <person name="Land M."/>
            <person name="Brambilla E.M."/>
            <person name="Rohde M."/>
            <person name="Spring S."/>
            <person name="Goker M."/>
            <person name="Detter J.C."/>
            <person name="Bristow J."/>
            <person name="Eisen J.A."/>
            <person name="Markowitz V."/>
            <person name="Hugenholtz P."/>
            <person name="Kyrpides N.C."/>
            <person name="Klenk H.P."/>
            <person name="Woyke T."/>
        </authorList>
    </citation>
    <scope>NUCLEOTIDE SEQUENCE [LARGE SCALE GENOMIC DNA]</scope>
    <source>
        <strain evidence="10">DSM 2844</strain>
    </source>
</reference>
<dbReference type="SUPFAM" id="SSF118116">
    <property type="entry name" value="DNA mismatch repair protein MutL"/>
    <property type="match status" value="1"/>
</dbReference>
<dbReference type="NCBIfam" id="TIGR00585">
    <property type="entry name" value="mutl"/>
    <property type="match status" value="1"/>
</dbReference>
<dbReference type="InterPro" id="IPR002099">
    <property type="entry name" value="MutL/Mlh/PMS"/>
</dbReference>
<dbReference type="CDD" id="cd16926">
    <property type="entry name" value="HATPase_MutL-MLH-PMS-like"/>
    <property type="match status" value="1"/>
</dbReference>
<dbReference type="GO" id="GO:0006298">
    <property type="term" value="P:mismatch repair"/>
    <property type="evidence" value="ECO:0007669"/>
    <property type="project" value="UniProtKB-UniRule"/>
</dbReference>
<dbReference type="GO" id="GO:0030983">
    <property type="term" value="F:mismatched DNA binding"/>
    <property type="evidence" value="ECO:0007669"/>
    <property type="project" value="InterPro"/>
</dbReference>
<dbReference type="InterPro" id="IPR042120">
    <property type="entry name" value="MutL_C_dimsub"/>
</dbReference>
<dbReference type="PANTHER" id="PTHR10073:SF12">
    <property type="entry name" value="DNA MISMATCH REPAIR PROTEIN MLH1"/>
    <property type="match status" value="1"/>
</dbReference>
<dbReference type="Pfam" id="PF13589">
    <property type="entry name" value="HATPase_c_3"/>
    <property type="match status" value="1"/>
</dbReference>
<dbReference type="CDD" id="cd00782">
    <property type="entry name" value="MutL_Trans"/>
    <property type="match status" value="1"/>
</dbReference>
<dbReference type="InterPro" id="IPR020667">
    <property type="entry name" value="DNA_mismatch_repair_MutL"/>
</dbReference>
<feature type="region of interest" description="Disordered" evidence="6">
    <location>
        <begin position="349"/>
        <end position="386"/>
    </location>
</feature>
<keyword evidence="3 5" id="KW-0227">DNA damage</keyword>
<dbReference type="AlphaFoldDB" id="J1I6F9"/>
<dbReference type="Pfam" id="PF01119">
    <property type="entry name" value="DNA_mis_repair"/>
    <property type="match status" value="1"/>
</dbReference>
<dbReference type="SMART" id="SM01340">
    <property type="entry name" value="DNA_mis_repair"/>
    <property type="match status" value="1"/>
</dbReference>
<dbReference type="SMART" id="SM00853">
    <property type="entry name" value="MutL_C"/>
    <property type="match status" value="1"/>
</dbReference>
<dbReference type="Proteomes" id="UP000005113">
    <property type="component" value="Unassembled WGS sequence"/>
</dbReference>
<feature type="domain" description="MutL C-terminal dimerisation" evidence="7">
    <location>
        <begin position="437"/>
        <end position="579"/>
    </location>
</feature>
<gene>
    <name evidence="5" type="primary">mutL</name>
    <name evidence="9" type="ORF">SapgrDRAFT_2305</name>
</gene>
<evidence type="ECO:0000313" key="10">
    <source>
        <dbReference type="Proteomes" id="UP000005113"/>
    </source>
</evidence>
<dbReference type="InterPro" id="IPR014762">
    <property type="entry name" value="DNA_mismatch_repair_CS"/>
</dbReference>
<accession>J1I6F9</accession>
<dbReference type="InterPro" id="IPR014790">
    <property type="entry name" value="MutL_C"/>
</dbReference>
<dbReference type="HAMAP" id="MF_00149">
    <property type="entry name" value="DNA_mis_repair"/>
    <property type="match status" value="1"/>
</dbReference>
<dbReference type="GO" id="GO:0016887">
    <property type="term" value="F:ATP hydrolysis activity"/>
    <property type="evidence" value="ECO:0007669"/>
    <property type="project" value="InterPro"/>
</dbReference>
<feature type="region of interest" description="Disordered" evidence="6">
    <location>
        <begin position="400"/>
        <end position="425"/>
    </location>
</feature>
<comment type="function">
    <text evidence="5">This protein is involved in the repair of mismatches in DNA. It is required for dam-dependent methyl-directed DNA mismatch repair. May act as a 'molecular matchmaker', a protein that promotes the formation of a stable complex between two or more DNA-binding proteins in an ATP-dependent manner without itself being part of a final effector complex.</text>
</comment>
<dbReference type="GO" id="GO:0032300">
    <property type="term" value="C:mismatch repair complex"/>
    <property type="evidence" value="ECO:0007669"/>
    <property type="project" value="InterPro"/>
</dbReference>
<protein>
    <recommendedName>
        <fullName evidence="2 5">DNA mismatch repair protein MutL</fullName>
    </recommendedName>
</protein>
<evidence type="ECO:0000313" key="9">
    <source>
        <dbReference type="EMBL" id="EJF53973.1"/>
    </source>
</evidence>
<dbReference type="InterPro" id="IPR020568">
    <property type="entry name" value="Ribosomal_Su5_D2-typ_SF"/>
</dbReference>
<evidence type="ECO:0000256" key="1">
    <source>
        <dbReference type="ARBA" id="ARBA00006082"/>
    </source>
</evidence>
<evidence type="ECO:0000259" key="7">
    <source>
        <dbReference type="SMART" id="SM00853"/>
    </source>
</evidence>
<dbReference type="InterPro" id="IPR037198">
    <property type="entry name" value="MutL_C_sf"/>
</dbReference>
<dbReference type="InterPro" id="IPR014721">
    <property type="entry name" value="Ribsml_uS5_D2-typ_fold_subgr"/>
</dbReference>
<dbReference type="Gene3D" id="3.30.230.10">
    <property type="match status" value="1"/>
</dbReference>
<evidence type="ECO:0000256" key="3">
    <source>
        <dbReference type="ARBA" id="ARBA00022763"/>
    </source>
</evidence>
<dbReference type="Gene3D" id="3.30.565.10">
    <property type="entry name" value="Histidine kinase-like ATPase, C-terminal domain"/>
    <property type="match status" value="1"/>
</dbReference>
<dbReference type="InterPro" id="IPR042121">
    <property type="entry name" value="MutL_C_regsub"/>
</dbReference>
<name>J1I6F9_9BACT</name>
<proteinExistence type="inferred from homology"/>
<feature type="compositionally biased region" description="Polar residues" evidence="6">
    <location>
        <begin position="408"/>
        <end position="419"/>
    </location>
</feature>
<comment type="similarity">
    <text evidence="1 5">Belongs to the DNA mismatch repair MutL/HexB family.</text>
</comment>
<dbReference type="Gene3D" id="3.30.1370.100">
    <property type="entry name" value="MutL, C-terminal domain, regulatory subdomain"/>
    <property type="match status" value="1"/>
</dbReference>